<feature type="transmembrane region" description="Helical" evidence="6">
    <location>
        <begin position="448"/>
        <end position="467"/>
    </location>
</feature>
<evidence type="ECO:0000256" key="2">
    <source>
        <dbReference type="ARBA" id="ARBA00022692"/>
    </source>
</evidence>
<sequence>MASPPALDEKKQISGTVAGIDEQPPSLEDASITRRSARTTSYFAVAGCPSLTLPSNKTAANFSDGYQQQIATNVNVIFKHLYGSAYSAADQTRISNSLIVGQIFGIMLMGYVSDGYSRKAGMVFTSTLVVIGSLMATLALKVQHLGVENMLWYLTVVRGVAGVGVGGEFPSGATVGANEHCKAACEGMEDYDPANRGPVFVMATTFITCWGGPVCIFVFLMTLIGSSNNLTTAYVSVNAISVLLPLFVFLFRLRMEDSKLFRRSNFKSTKTVSIPLRLILKRYWLRLAGTGGAFFIYDFVNFPNSIMSSTIINSLVPGKALQTVALWQLILSLMTLPGVFVGVFLVNRIGRRWTGILGFGGYLLVGLIVGCSFAEITQVIPAFVVMYGLMQSLGHMGPGATLGLVSTESYPTAIRGVCYAISAALGKAGAAVGTEVFTPIKENLGQRWTFFFAAIFGAFGMAVYWFLIEDMTEADLLAEDKAFEMYLRENGWSGEMLGEAQEVA</sequence>
<feature type="transmembrane region" description="Helical" evidence="6">
    <location>
        <begin position="325"/>
        <end position="347"/>
    </location>
</feature>
<keyword evidence="4 6" id="KW-0472">Membrane</keyword>
<feature type="transmembrane region" description="Helical" evidence="6">
    <location>
        <begin position="119"/>
        <end position="140"/>
    </location>
</feature>
<feature type="transmembrane region" description="Helical" evidence="6">
    <location>
        <begin position="233"/>
        <end position="253"/>
    </location>
</feature>
<keyword evidence="3 6" id="KW-1133">Transmembrane helix</keyword>
<evidence type="ECO:0000313" key="8">
    <source>
        <dbReference type="EMBL" id="KAL1624813.1"/>
    </source>
</evidence>
<dbReference type="Pfam" id="PF00083">
    <property type="entry name" value="Sugar_tr"/>
    <property type="match status" value="2"/>
</dbReference>
<comment type="subcellular location">
    <subcellularLocation>
        <location evidence="1">Membrane</location>
        <topology evidence="1">Multi-pass membrane protein</topology>
    </subcellularLocation>
</comment>
<name>A0ABR3SMJ3_9PEZI</name>
<dbReference type="InterPro" id="IPR005828">
    <property type="entry name" value="MFS_sugar_transport-like"/>
</dbReference>
<gene>
    <name evidence="8" type="ORF">SLS56_007613</name>
</gene>
<dbReference type="InterPro" id="IPR020846">
    <property type="entry name" value="MFS_dom"/>
</dbReference>
<dbReference type="Gene3D" id="1.20.1250.20">
    <property type="entry name" value="MFS general substrate transporter like domains"/>
    <property type="match status" value="1"/>
</dbReference>
<accession>A0ABR3SMJ3</accession>
<feature type="domain" description="Major facilitator superfamily (MFS) profile" evidence="7">
    <location>
        <begin position="53"/>
        <end position="472"/>
    </location>
</feature>
<protein>
    <recommendedName>
        <fullName evidence="7">Major facilitator superfamily (MFS) profile domain-containing protein</fullName>
    </recommendedName>
</protein>
<dbReference type="SUPFAM" id="SSF103473">
    <property type="entry name" value="MFS general substrate transporter"/>
    <property type="match status" value="1"/>
</dbReference>
<dbReference type="PANTHER" id="PTHR23508">
    <property type="entry name" value="CARBOXYLIC ACID TRANSPORTER PROTEIN HOMOLOG"/>
    <property type="match status" value="1"/>
</dbReference>
<reference evidence="8 9" key="1">
    <citation type="submission" date="2024-02" db="EMBL/GenBank/DDBJ databases">
        <title>De novo assembly and annotation of 12 fungi associated with fruit tree decline syndrome in Ontario, Canada.</title>
        <authorList>
            <person name="Sulman M."/>
            <person name="Ellouze W."/>
            <person name="Ilyukhin E."/>
        </authorList>
    </citation>
    <scope>NUCLEOTIDE SEQUENCE [LARGE SCALE GENOMIC DNA]</scope>
    <source>
        <strain evidence="8 9">M1-105</strain>
    </source>
</reference>
<dbReference type="EMBL" id="JAJVDC020000101">
    <property type="protein sequence ID" value="KAL1624813.1"/>
    <property type="molecule type" value="Genomic_DNA"/>
</dbReference>
<feature type="region of interest" description="Disordered" evidence="5">
    <location>
        <begin position="1"/>
        <end position="26"/>
    </location>
</feature>
<comment type="caution">
    <text evidence="8">The sequence shown here is derived from an EMBL/GenBank/DDBJ whole genome shotgun (WGS) entry which is preliminary data.</text>
</comment>
<feature type="transmembrane region" description="Helical" evidence="6">
    <location>
        <begin position="199"/>
        <end position="221"/>
    </location>
</feature>
<organism evidence="8 9">
    <name type="scientific">Neofusicoccum ribis</name>
    <dbReference type="NCBI Taxonomy" id="45134"/>
    <lineage>
        <taxon>Eukaryota</taxon>
        <taxon>Fungi</taxon>
        <taxon>Dikarya</taxon>
        <taxon>Ascomycota</taxon>
        <taxon>Pezizomycotina</taxon>
        <taxon>Dothideomycetes</taxon>
        <taxon>Dothideomycetes incertae sedis</taxon>
        <taxon>Botryosphaeriales</taxon>
        <taxon>Botryosphaeriaceae</taxon>
        <taxon>Neofusicoccum</taxon>
    </lineage>
</organism>
<evidence type="ECO:0000313" key="9">
    <source>
        <dbReference type="Proteomes" id="UP001521116"/>
    </source>
</evidence>
<evidence type="ECO:0000256" key="5">
    <source>
        <dbReference type="SAM" id="MobiDB-lite"/>
    </source>
</evidence>
<keyword evidence="9" id="KW-1185">Reference proteome</keyword>
<evidence type="ECO:0000259" key="7">
    <source>
        <dbReference type="PROSITE" id="PS50850"/>
    </source>
</evidence>
<dbReference type="InterPro" id="IPR036259">
    <property type="entry name" value="MFS_trans_sf"/>
</dbReference>
<proteinExistence type="predicted"/>
<evidence type="ECO:0000256" key="3">
    <source>
        <dbReference type="ARBA" id="ARBA00022989"/>
    </source>
</evidence>
<feature type="transmembrane region" description="Helical" evidence="6">
    <location>
        <begin position="359"/>
        <end position="389"/>
    </location>
</feature>
<keyword evidence="2 6" id="KW-0812">Transmembrane</keyword>
<dbReference type="PANTHER" id="PTHR23508:SF10">
    <property type="entry name" value="CARBOXYLIC ACID TRANSPORTER PROTEIN HOMOLOG"/>
    <property type="match status" value="1"/>
</dbReference>
<evidence type="ECO:0000256" key="4">
    <source>
        <dbReference type="ARBA" id="ARBA00023136"/>
    </source>
</evidence>
<evidence type="ECO:0000256" key="1">
    <source>
        <dbReference type="ARBA" id="ARBA00004141"/>
    </source>
</evidence>
<dbReference type="PROSITE" id="PS50850">
    <property type="entry name" value="MFS"/>
    <property type="match status" value="1"/>
</dbReference>
<dbReference type="Proteomes" id="UP001521116">
    <property type="component" value="Unassembled WGS sequence"/>
</dbReference>
<feature type="transmembrane region" description="Helical" evidence="6">
    <location>
        <begin position="283"/>
        <end position="300"/>
    </location>
</feature>
<evidence type="ECO:0000256" key="6">
    <source>
        <dbReference type="SAM" id="Phobius"/>
    </source>
</evidence>
<feature type="transmembrane region" description="Helical" evidence="6">
    <location>
        <begin position="94"/>
        <end position="113"/>
    </location>
</feature>